<evidence type="ECO:0008006" key="3">
    <source>
        <dbReference type="Google" id="ProtNLM"/>
    </source>
</evidence>
<dbReference type="GO" id="GO:0006281">
    <property type="term" value="P:DNA repair"/>
    <property type="evidence" value="ECO:0007669"/>
    <property type="project" value="UniProtKB-ARBA"/>
</dbReference>
<organism evidence="1 2">
    <name type="scientific">Patellaria atrata CBS 101060</name>
    <dbReference type="NCBI Taxonomy" id="1346257"/>
    <lineage>
        <taxon>Eukaryota</taxon>
        <taxon>Fungi</taxon>
        <taxon>Dikarya</taxon>
        <taxon>Ascomycota</taxon>
        <taxon>Pezizomycotina</taxon>
        <taxon>Dothideomycetes</taxon>
        <taxon>Dothideomycetes incertae sedis</taxon>
        <taxon>Patellariales</taxon>
        <taxon>Patellariaceae</taxon>
        <taxon>Patellaria</taxon>
    </lineage>
</organism>
<dbReference type="SUPFAM" id="SSF88723">
    <property type="entry name" value="PIN domain-like"/>
    <property type="match status" value="1"/>
</dbReference>
<dbReference type="Gene3D" id="3.40.50.1010">
    <property type="entry name" value="5'-nuclease"/>
    <property type="match status" value="1"/>
</dbReference>
<dbReference type="Proteomes" id="UP000799429">
    <property type="component" value="Unassembled WGS sequence"/>
</dbReference>
<dbReference type="PANTHER" id="PTHR11081:SF62">
    <property type="entry name" value="XPG-I DOMAIN-CONTAINING PROTEIN"/>
    <property type="match status" value="1"/>
</dbReference>
<name>A0A9P4VT35_9PEZI</name>
<evidence type="ECO:0000313" key="1">
    <source>
        <dbReference type="EMBL" id="KAF2839189.1"/>
    </source>
</evidence>
<sequence length="315" mass="36549">MGIPRIIEDHWRRRGFFPIAQLANEHFIRTGRPLPVALDEVGWRFHNVTEAKVAEIRETNPIEKSIFHRLIRLLKLNIQFLFVFDGPHRPRKRNKKGGNSVDYERTRLLVQLLRYLGVPTHRAPGEVEAKCARLQREGGGDYNTKGLPQCGGLYAHITAKAGVGKELCAATCQKGLDIWSERFQQFFRNRFKIPEGFPRWMHVDHYNNPKVSFLEQLHNPRELRNGWNLRVDEENLRTFLRERFNIWTKGYLEHVAPLLLIQTLVSSPSSQKANPFNVELVHRRGNKAAENPFELKIKFQPTAVTRVKLDAPPDS</sequence>
<dbReference type="PANTHER" id="PTHR11081">
    <property type="entry name" value="FLAP ENDONUCLEASE FAMILY MEMBER"/>
    <property type="match status" value="1"/>
</dbReference>
<keyword evidence="2" id="KW-1185">Reference proteome</keyword>
<dbReference type="InterPro" id="IPR036279">
    <property type="entry name" value="5-3_exonuclease_C_sf"/>
</dbReference>
<protein>
    <recommendedName>
        <fullName evidence="3">XPG N-terminal domain-containing protein</fullName>
    </recommendedName>
</protein>
<accession>A0A9P4VT35</accession>
<dbReference type="GO" id="GO:0017108">
    <property type="term" value="F:5'-flap endonuclease activity"/>
    <property type="evidence" value="ECO:0007669"/>
    <property type="project" value="TreeGrafter"/>
</dbReference>
<dbReference type="OrthoDB" id="2959108at2759"/>
<dbReference type="EMBL" id="MU006095">
    <property type="protein sequence ID" value="KAF2839189.1"/>
    <property type="molecule type" value="Genomic_DNA"/>
</dbReference>
<dbReference type="InterPro" id="IPR029060">
    <property type="entry name" value="PIN-like_dom_sf"/>
</dbReference>
<evidence type="ECO:0000313" key="2">
    <source>
        <dbReference type="Proteomes" id="UP000799429"/>
    </source>
</evidence>
<comment type="caution">
    <text evidence="1">The sequence shown here is derived from an EMBL/GenBank/DDBJ whole genome shotgun (WGS) entry which is preliminary data.</text>
</comment>
<gene>
    <name evidence="1" type="ORF">M501DRAFT_1051291</name>
</gene>
<dbReference type="AlphaFoldDB" id="A0A9P4VT35"/>
<dbReference type="InterPro" id="IPR006084">
    <property type="entry name" value="XPG/Rad2"/>
</dbReference>
<reference evidence="1" key="1">
    <citation type="journal article" date="2020" name="Stud. Mycol.">
        <title>101 Dothideomycetes genomes: a test case for predicting lifestyles and emergence of pathogens.</title>
        <authorList>
            <person name="Haridas S."/>
            <person name="Albert R."/>
            <person name="Binder M."/>
            <person name="Bloem J."/>
            <person name="Labutti K."/>
            <person name="Salamov A."/>
            <person name="Andreopoulos B."/>
            <person name="Baker S."/>
            <person name="Barry K."/>
            <person name="Bills G."/>
            <person name="Bluhm B."/>
            <person name="Cannon C."/>
            <person name="Castanera R."/>
            <person name="Culley D."/>
            <person name="Daum C."/>
            <person name="Ezra D."/>
            <person name="Gonzalez J."/>
            <person name="Henrissat B."/>
            <person name="Kuo A."/>
            <person name="Liang C."/>
            <person name="Lipzen A."/>
            <person name="Lutzoni F."/>
            <person name="Magnuson J."/>
            <person name="Mondo S."/>
            <person name="Nolan M."/>
            <person name="Ohm R."/>
            <person name="Pangilinan J."/>
            <person name="Park H.-J."/>
            <person name="Ramirez L."/>
            <person name="Alfaro M."/>
            <person name="Sun H."/>
            <person name="Tritt A."/>
            <person name="Yoshinaga Y."/>
            <person name="Zwiers L.-H."/>
            <person name="Turgeon B."/>
            <person name="Goodwin S."/>
            <person name="Spatafora J."/>
            <person name="Crous P."/>
            <person name="Grigoriev I."/>
        </authorList>
    </citation>
    <scope>NUCLEOTIDE SEQUENCE</scope>
    <source>
        <strain evidence="1">CBS 101060</strain>
    </source>
</reference>
<proteinExistence type="predicted"/>
<dbReference type="SUPFAM" id="SSF47807">
    <property type="entry name" value="5' to 3' exonuclease, C-terminal subdomain"/>
    <property type="match status" value="1"/>
</dbReference>
<dbReference type="CDD" id="cd09870">
    <property type="entry name" value="PIN_YEN1"/>
    <property type="match status" value="1"/>
</dbReference>